<name>A0AAN6PK00_9PEZI</name>
<dbReference type="PROSITE" id="PS50022">
    <property type="entry name" value="FA58C_3"/>
    <property type="match status" value="1"/>
</dbReference>
<evidence type="ECO:0000259" key="7">
    <source>
        <dbReference type="PROSITE" id="PS50022"/>
    </source>
</evidence>
<sequence>MTVVGPLTTTFRAPSSCITTTPQLYQVWSESDSRYVEGPLFTAGSDCFPSGYDPAPANYYSPGWCPSGYTTACSSLASAGTETETGVVCCPTNFSYTCLVSASPGQPSPGCTTAWSAAMAVLGVTVVTDGKVGTTTIVSETSNTITAYGIEVRFKSGDPTPVPIIDDPTGFPTQLLVPTQPSSSSGGVSTPAAIGIGVGSAVAALLLAGAIGLFFFLRWRRKRRLKKRSSIPPPVPPKELSASPIPYRTVPPPYELSDEAASPRRPSMSYSKRHLSMSPALGMTPTMGGGRDSTVMAGSQAAELEAPSEASLRDRASPESESSGWTDRQARGSTMPMPWI</sequence>
<accession>A0AAN6PK00</accession>
<evidence type="ECO:0000256" key="6">
    <source>
        <dbReference type="SAM" id="Phobius"/>
    </source>
</evidence>
<feature type="compositionally biased region" description="Low complexity" evidence="5">
    <location>
        <begin position="301"/>
        <end position="310"/>
    </location>
</feature>
<evidence type="ECO:0000313" key="8">
    <source>
        <dbReference type="EMBL" id="KAK4040546.1"/>
    </source>
</evidence>
<dbReference type="AlphaFoldDB" id="A0AAN6PK00"/>
<proteinExistence type="predicted"/>
<feature type="transmembrane region" description="Helical" evidence="6">
    <location>
        <begin position="192"/>
        <end position="217"/>
    </location>
</feature>
<dbReference type="EMBL" id="MU854374">
    <property type="protein sequence ID" value="KAK4040546.1"/>
    <property type="molecule type" value="Genomic_DNA"/>
</dbReference>
<organism evidence="8 9">
    <name type="scientific">Parachaetomium inaequale</name>
    <dbReference type="NCBI Taxonomy" id="2588326"/>
    <lineage>
        <taxon>Eukaryota</taxon>
        <taxon>Fungi</taxon>
        <taxon>Dikarya</taxon>
        <taxon>Ascomycota</taxon>
        <taxon>Pezizomycotina</taxon>
        <taxon>Sordariomycetes</taxon>
        <taxon>Sordariomycetidae</taxon>
        <taxon>Sordariales</taxon>
        <taxon>Chaetomiaceae</taxon>
        <taxon>Parachaetomium</taxon>
    </lineage>
</organism>
<gene>
    <name evidence="8" type="ORF">C8A01DRAFT_46108</name>
</gene>
<dbReference type="Proteomes" id="UP001303115">
    <property type="component" value="Unassembled WGS sequence"/>
</dbReference>
<dbReference type="GO" id="GO:0071944">
    <property type="term" value="C:cell periphery"/>
    <property type="evidence" value="ECO:0007669"/>
    <property type="project" value="UniProtKB-ARBA"/>
</dbReference>
<keyword evidence="9" id="KW-1185">Reference proteome</keyword>
<dbReference type="InterPro" id="IPR051694">
    <property type="entry name" value="Immunoregulatory_rcpt-like"/>
</dbReference>
<dbReference type="GO" id="GO:0016020">
    <property type="term" value="C:membrane"/>
    <property type="evidence" value="ECO:0007669"/>
    <property type="project" value="UniProtKB-SubCell"/>
</dbReference>
<keyword evidence="3 6" id="KW-1133">Transmembrane helix</keyword>
<feature type="domain" description="F5/8 type C" evidence="7">
    <location>
        <begin position="276"/>
        <end position="340"/>
    </location>
</feature>
<feature type="region of interest" description="Disordered" evidence="5">
    <location>
        <begin position="226"/>
        <end position="340"/>
    </location>
</feature>
<comment type="caution">
    <text evidence="8">The sequence shown here is derived from an EMBL/GenBank/DDBJ whole genome shotgun (WGS) entry which is preliminary data.</text>
</comment>
<dbReference type="PANTHER" id="PTHR15549">
    <property type="entry name" value="PAIRED IMMUNOGLOBULIN-LIKE TYPE 2 RECEPTOR"/>
    <property type="match status" value="1"/>
</dbReference>
<evidence type="ECO:0000256" key="2">
    <source>
        <dbReference type="ARBA" id="ARBA00022692"/>
    </source>
</evidence>
<reference evidence="9" key="1">
    <citation type="journal article" date="2023" name="Mol. Phylogenet. Evol.">
        <title>Genome-scale phylogeny and comparative genomics of the fungal order Sordariales.</title>
        <authorList>
            <person name="Hensen N."/>
            <person name="Bonometti L."/>
            <person name="Westerberg I."/>
            <person name="Brannstrom I.O."/>
            <person name="Guillou S."/>
            <person name="Cros-Aarteil S."/>
            <person name="Calhoun S."/>
            <person name="Haridas S."/>
            <person name="Kuo A."/>
            <person name="Mondo S."/>
            <person name="Pangilinan J."/>
            <person name="Riley R."/>
            <person name="LaButti K."/>
            <person name="Andreopoulos B."/>
            <person name="Lipzen A."/>
            <person name="Chen C."/>
            <person name="Yan M."/>
            <person name="Daum C."/>
            <person name="Ng V."/>
            <person name="Clum A."/>
            <person name="Steindorff A."/>
            <person name="Ohm R.A."/>
            <person name="Martin F."/>
            <person name="Silar P."/>
            <person name="Natvig D.O."/>
            <person name="Lalanne C."/>
            <person name="Gautier V."/>
            <person name="Ament-Velasquez S.L."/>
            <person name="Kruys A."/>
            <person name="Hutchinson M.I."/>
            <person name="Powell A.J."/>
            <person name="Barry K."/>
            <person name="Miller A.N."/>
            <person name="Grigoriev I.V."/>
            <person name="Debuchy R."/>
            <person name="Gladieux P."/>
            <person name="Hiltunen Thoren M."/>
            <person name="Johannesson H."/>
        </authorList>
    </citation>
    <scope>NUCLEOTIDE SEQUENCE [LARGE SCALE GENOMIC DNA]</scope>
    <source>
        <strain evidence="9">CBS 284.82</strain>
    </source>
</reference>
<evidence type="ECO:0000256" key="4">
    <source>
        <dbReference type="ARBA" id="ARBA00023136"/>
    </source>
</evidence>
<evidence type="ECO:0000256" key="1">
    <source>
        <dbReference type="ARBA" id="ARBA00004167"/>
    </source>
</evidence>
<protein>
    <recommendedName>
        <fullName evidence="7">F5/8 type C domain-containing protein</fullName>
    </recommendedName>
</protein>
<comment type="subcellular location">
    <subcellularLocation>
        <location evidence="1">Membrane</location>
        <topology evidence="1">Single-pass membrane protein</topology>
    </subcellularLocation>
</comment>
<keyword evidence="2 6" id="KW-0812">Transmembrane</keyword>
<keyword evidence="4 6" id="KW-0472">Membrane</keyword>
<evidence type="ECO:0000256" key="5">
    <source>
        <dbReference type="SAM" id="MobiDB-lite"/>
    </source>
</evidence>
<dbReference type="InterPro" id="IPR000421">
    <property type="entry name" value="FA58C"/>
</dbReference>
<evidence type="ECO:0000313" key="9">
    <source>
        <dbReference type="Proteomes" id="UP001303115"/>
    </source>
</evidence>
<evidence type="ECO:0000256" key="3">
    <source>
        <dbReference type="ARBA" id="ARBA00022989"/>
    </source>
</evidence>